<keyword evidence="5 12" id="KW-0812">Transmembrane</keyword>
<gene>
    <name evidence="13" type="ORF">FA09DRAFT_329467</name>
</gene>
<comment type="catalytic activity">
    <reaction evidence="11">
        <text>a very-long-chain acyl-CoA + malonyl-CoA + H(+) = a very-long-chain 3-oxoacyl-CoA + CO2 + CoA</text>
        <dbReference type="Rhea" id="RHEA:32727"/>
        <dbReference type="ChEBI" id="CHEBI:15378"/>
        <dbReference type="ChEBI" id="CHEBI:16526"/>
        <dbReference type="ChEBI" id="CHEBI:57287"/>
        <dbReference type="ChEBI" id="CHEBI:57384"/>
        <dbReference type="ChEBI" id="CHEBI:90725"/>
        <dbReference type="ChEBI" id="CHEBI:90736"/>
        <dbReference type="EC" id="2.3.1.199"/>
    </reaction>
</comment>
<dbReference type="OrthoDB" id="434092at2759"/>
<evidence type="ECO:0000256" key="4">
    <source>
        <dbReference type="ARBA" id="ARBA00022679"/>
    </source>
</evidence>
<proteinExistence type="inferred from homology"/>
<dbReference type="AlphaFoldDB" id="A0A316Z9M6"/>
<dbReference type="GO" id="GO:0019367">
    <property type="term" value="P:fatty acid elongation, saturated fatty acid"/>
    <property type="evidence" value="ECO:0007669"/>
    <property type="project" value="TreeGrafter"/>
</dbReference>
<feature type="transmembrane region" description="Helical" evidence="12">
    <location>
        <begin position="248"/>
        <end position="268"/>
    </location>
</feature>
<dbReference type="GO" id="GO:0042761">
    <property type="term" value="P:very long-chain fatty acid biosynthetic process"/>
    <property type="evidence" value="ECO:0007669"/>
    <property type="project" value="TreeGrafter"/>
</dbReference>
<dbReference type="EMBL" id="KZ819291">
    <property type="protein sequence ID" value="PWN98410.1"/>
    <property type="molecule type" value="Genomic_DNA"/>
</dbReference>
<dbReference type="Proteomes" id="UP000245946">
    <property type="component" value="Unassembled WGS sequence"/>
</dbReference>
<feature type="transmembrane region" description="Helical" evidence="12">
    <location>
        <begin position="36"/>
        <end position="53"/>
    </location>
</feature>
<dbReference type="STRING" id="58919.A0A316Z9M6"/>
<comment type="catalytic activity">
    <reaction evidence="12">
        <text>an acyl-CoA + malonyl-CoA + H(+) = a 3-oxoacyl-CoA + CO2 + CoA</text>
        <dbReference type="Rhea" id="RHEA:50252"/>
        <dbReference type="ChEBI" id="CHEBI:15378"/>
        <dbReference type="ChEBI" id="CHEBI:16526"/>
        <dbReference type="ChEBI" id="CHEBI:57287"/>
        <dbReference type="ChEBI" id="CHEBI:57384"/>
        <dbReference type="ChEBI" id="CHEBI:58342"/>
        <dbReference type="ChEBI" id="CHEBI:90726"/>
    </reaction>
    <physiologicalReaction direction="left-to-right" evidence="12">
        <dbReference type="Rhea" id="RHEA:50253"/>
    </physiologicalReaction>
</comment>
<protein>
    <recommendedName>
        <fullName evidence="12">Elongation of fatty acids protein</fullName>
        <ecNumber evidence="12">2.3.1.-</ecNumber>
    </recommendedName>
</protein>
<evidence type="ECO:0000256" key="3">
    <source>
        <dbReference type="ARBA" id="ARBA00022516"/>
    </source>
</evidence>
<comment type="similarity">
    <text evidence="2 12">Belongs to the ELO family.</text>
</comment>
<reference evidence="13 14" key="1">
    <citation type="journal article" date="2018" name="Mol. Biol. Evol.">
        <title>Broad Genomic Sampling Reveals a Smut Pathogenic Ancestry of the Fungal Clade Ustilaginomycotina.</title>
        <authorList>
            <person name="Kijpornyongpan T."/>
            <person name="Mondo S.J."/>
            <person name="Barry K."/>
            <person name="Sandor L."/>
            <person name="Lee J."/>
            <person name="Lipzen A."/>
            <person name="Pangilinan J."/>
            <person name="LaButti K."/>
            <person name="Hainaut M."/>
            <person name="Henrissat B."/>
            <person name="Grigoriev I.V."/>
            <person name="Spatafora J.W."/>
            <person name="Aime M.C."/>
        </authorList>
    </citation>
    <scope>NUCLEOTIDE SEQUENCE [LARGE SCALE GENOMIC DNA]</scope>
    <source>
        <strain evidence="13 14">MCA 4186</strain>
    </source>
</reference>
<dbReference type="PANTHER" id="PTHR11157">
    <property type="entry name" value="FATTY ACID ACYL TRANSFERASE-RELATED"/>
    <property type="match status" value="1"/>
</dbReference>
<dbReference type="GO" id="GO:0034626">
    <property type="term" value="P:fatty acid elongation, polyunsaturated fatty acid"/>
    <property type="evidence" value="ECO:0007669"/>
    <property type="project" value="TreeGrafter"/>
</dbReference>
<feature type="transmembrane region" description="Helical" evidence="12">
    <location>
        <begin position="204"/>
        <end position="228"/>
    </location>
</feature>
<dbReference type="Pfam" id="PF01151">
    <property type="entry name" value="ELO"/>
    <property type="match status" value="1"/>
</dbReference>
<dbReference type="PROSITE" id="PS01188">
    <property type="entry name" value="ELO"/>
    <property type="match status" value="1"/>
</dbReference>
<feature type="transmembrane region" description="Helical" evidence="12">
    <location>
        <begin position="73"/>
        <end position="92"/>
    </location>
</feature>
<keyword evidence="6 12" id="KW-0276">Fatty acid metabolism</keyword>
<sequence length="294" mass="32936">MPSTPIYDATLALLPASLRAAPLALYSWQPGATPLSTATGAAATIAAWLALIFGGREAMRSRDAFSKSLKWPFFVHNVLLSAGSGLLLALMLEEILPIWRRNGFFYAICGEGAWTSHLETFYIINYYFKYYELVDTVFLVLKKKPLAFLHVYHHSATALLCFSQLHGKTSVSWVVICLNLFVHLIMYAYYALTAIKVRCPWKRIVTTTQIIQFVLDLGVVFFASFTHFAYKRFGKTRFTCGDCAGKEYAAIAGCAVLSSYLFLFIAFYQRTYSKAKAQKSAAAKREKQASLKAQ</sequence>
<feature type="transmembrane region" description="Helical" evidence="12">
    <location>
        <begin position="171"/>
        <end position="192"/>
    </location>
</feature>
<evidence type="ECO:0000256" key="6">
    <source>
        <dbReference type="ARBA" id="ARBA00022832"/>
    </source>
</evidence>
<keyword evidence="9 12" id="KW-0472">Membrane</keyword>
<keyword evidence="8 12" id="KW-0443">Lipid metabolism</keyword>
<dbReference type="RefSeq" id="XP_025598689.1">
    <property type="nucleotide sequence ID" value="XM_025742194.1"/>
</dbReference>
<keyword evidence="7 12" id="KW-1133">Transmembrane helix</keyword>
<dbReference type="InterPro" id="IPR030457">
    <property type="entry name" value="ELO_CS"/>
</dbReference>
<dbReference type="GO" id="GO:0005789">
    <property type="term" value="C:endoplasmic reticulum membrane"/>
    <property type="evidence" value="ECO:0007669"/>
    <property type="project" value="TreeGrafter"/>
</dbReference>
<evidence type="ECO:0000256" key="5">
    <source>
        <dbReference type="ARBA" id="ARBA00022692"/>
    </source>
</evidence>
<dbReference type="GO" id="GO:0030148">
    <property type="term" value="P:sphingolipid biosynthetic process"/>
    <property type="evidence" value="ECO:0007669"/>
    <property type="project" value="TreeGrafter"/>
</dbReference>
<keyword evidence="4 12" id="KW-0808">Transferase</keyword>
<dbReference type="PANTHER" id="PTHR11157:SF134">
    <property type="entry name" value="ELONGATION OF FATTY ACIDS PROTEIN 1-RELATED"/>
    <property type="match status" value="1"/>
</dbReference>
<keyword evidence="14" id="KW-1185">Reference proteome</keyword>
<evidence type="ECO:0000256" key="8">
    <source>
        <dbReference type="ARBA" id="ARBA00023098"/>
    </source>
</evidence>
<evidence type="ECO:0000256" key="9">
    <source>
        <dbReference type="ARBA" id="ARBA00023136"/>
    </source>
</evidence>
<dbReference type="GO" id="GO:0009922">
    <property type="term" value="F:fatty acid elongase activity"/>
    <property type="evidence" value="ECO:0007669"/>
    <property type="project" value="UniProtKB-EC"/>
</dbReference>
<keyword evidence="10 12" id="KW-0275">Fatty acid biosynthesis</keyword>
<accession>A0A316Z9M6</accession>
<evidence type="ECO:0000256" key="1">
    <source>
        <dbReference type="ARBA" id="ARBA00004141"/>
    </source>
</evidence>
<evidence type="ECO:0000313" key="14">
    <source>
        <dbReference type="Proteomes" id="UP000245946"/>
    </source>
</evidence>
<dbReference type="InterPro" id="IPR002076">
    <property type="entry name" value="ELO_fam"/>
</dbReference>
<organism evidence="13 14">
    <name type="scientific">Tilletiopsis washingtonensis</name>
    <dbReference type="NCBI Taxonomy" id="58919"/>
    <lineage>
        <taxon>Eukaryota</taxon>
        <taxon>Fungi</taxon>
        <taxon>Dikarya</taxon>
        <taxon>Basidiomycota</taxon>
        <taxon>Ustilaginomycotina</taxon>
        <taxon>Exobasidiomycetes</taxon>
        <taxon>Entylomatales</taxon>
        <taxon>Entylomatales incertae sedis</taxon>
        <taxon>Tilletiopsis</taxon>
    </lineage>
</organism>
<dbReference type="GeneID" id="37269738"/>
<dbReference type="GO" id="GO:0034625">
    <property type="term" value="P:fatty acid elongation, monounsaturated fatty acid"/>
    <property type="evidence" value="ECO:0007669"/>
    <property type="project" value="TreeGrafter"/>
</dbReference>
<evidence type="ECO:0000256" key="2">
    <source>
        <dbReference type="ARBA" id="ARBA00007263"/>
    </source>
</evidence>
<dbReference type="EC" id="2.3.1.-" evidence="12"/>
<evidence type="ECO:0000313" key="13">
    <source>
        <dbReference type="EMBL" id="PWN98410.1"/>
    </source>
</evidence>
<keyword evidence="3 12" id="KW-0444">Lipid biosynthesis</keyword>
<evidence type="ECO:0000256" key="10">
    <source>
        <dbReference type="ARBA" id="ARBA00023160"/>
    </source>
</evidence>
<name>A0A316Z9M6_9BASI</name>
<comment type="subcellular location">
    <subcellularLocation>
        <location evidence="1">Membrane</location>
        <topology evidence="1">Multi-pass membrane protein</topology>
    </subcellularLocation>
</comment>
<evidence type="ECO:0000256" key="11">
    <source>
        <dbReference type="ARBA" id="ARBA00047375"/>
    </source>
</evidence>
<evidence type="ECO:0000256" key="12">
    <source>
        <dbReference type="RuleBase" id="RU361115"/>
    </source>
</evidence>
<evidence type="ECO:0000256" key="7">
    <source>
        <dbReference type="ARBA" id="ARBA00022989"/>
    </source>
</evidence>